<dbReference type="Proteomes" id="UP001055303">
    <property type="component" value="Unassembled WGS sequence"/>
</dbReference>
<dbReference type="RefSeq" id="WP_144763853.1">
    <property type="nucleotide sequence ID" value="NZ_BPQI01000012.1"/>
</dbReference>
<reference evidence="3" key="2">
    <citation type="journal article" date="2021" name="Front. Microbiol.">
        <title>Comprehensive Comparative Genomics and Phenotyping of Methylobacterium Species.</title>
        <authorList>
            <person name="Alessa O."/>
            <person name="Ogura Y."/>
            <person name="Fujitani Y."/>
            <person name="Takami H."/>
            <person name="Hayashi T."/>
            <person name="Sahin N."/>
            <person name="Tani A."/>
        </authorList>
    </citation>
    <scope>NUCLEOTIDE SEQUENCE</scope>
    <source>
        <strain evidence="3">DSM 22415</strain>
    </source>
</reference>
<dbReference type="AlphaFoldDB" id="A0A564FWN8"/>
<dbReference type="Gene3D" id="3.40.50.2000">
    <property type="entry name" value="Glycogen Phosphorylase B"/>
    <property type="match status" value="2"/>
</dbReference>
<evidence type="ECO:0000259" key="2">
    <source>
        <dbReference type="Pfam" id="PF13439"/>
    </source>
</evidence>
<dbReference type="Pfam" id="PF13439">
    <property type="entry name" value="Glyco_transf_4"/>
    <property type="match status" value="1"/>
</dbReference>
<dbReference type="InterPro" id="IPR001296">
    <property type="entry name" value="Glyco_trans_1"/>
</dbReference>
<gene>
    <name evidence="4" type="primary">pimB_1</name>
    <name evidence="3" type="synonym">mshA_3</name>
    <name evidence="3" type="ORF">IFDJLNFL_0600</name>
    <name evidence="4" type="ORF">MTDSW087_02282</name>
</gene>
<dbReference type="EMBL" id="CABFVH010000011">
    <property type="protein sequence ID" value="VUF12589.1"/>
    <property type="molecule type" value="Genomic_DNA"/>
</dbReference>
<protein>
    <submittedName>
        <fullName evidence="3">D-inositol-3-phosphate glycosyltransferase</fullName>
    </submittedName>
    <submittedName>
        <fullName evidence="4">GDP-mannose-dependent alpha-(1-6)-phosphatidylinositol monomannoside mannosyltransferase</fullName>
        <ecNumber evidence="4">2.4.1.57</ecNumber>
    </submittedName>
</protein>
<reference evidence="4 5" key="1">
    <citation type="submission" date="2019-06" db="EMBL/GenBank/DDBJ databases">
        <authorList>
            <person name="Rodrigo-Torres L."/>
            <person name="Arahal R. D."/>
            <person name="Lucena T."/>
        </authorList>
    </citation>
    <scope>NUCLEOTIDE SEQUENCE [LARGE SCALE GENOMIC DNA]</scope>
    <source>
        <strain evidence="4 5">SW08-7</strain>
    </source>
</reference>
<dbReference type="SUPFAM" id="SSF53756">
    <property type="entry name" value="UDP-Glycosyltransferase/glycogen phosphorylase"/>
    <property type="match status" value="1"/>
</dbReference>
<sequence length="378" mass="41993">MRVAIVHYWLVGMRGGEKVVESLLRIYPEADLFVHVYKPEAVSPLIRSRRVVESFIGRLPFAAKLYKNYLPLMPMALEQLDLRGYDLIISSESGPAKGVVPPPGSVHVCYCHSPMRYVWNMFHDYRSATGVLKRLLMLPAAHYIRMWDALSAQRVDHFVANSSTVAQRIARYYRRDAEVIPPPVAVDDFYIDPQAGRDGTWLMAGELVPYKRPDLAVQAFNAMGRRLVVVGGGEMLDEIRRIAGPTVTVLGPQPFARLRQLYAECFALVFPGEEDFGIVPVEAMASGRPVLAFGRGGATETVVEGVTGLFFDEQSVAAIVDGVERMQALPLNPQAIRIHAERYATAVFERRMRAFVDSVLAAPERRRPAVPALVSVGG</sequence>
<dbReference type="EMBL" id="BPQI01000012">
    <property type="protein sequence ID" value="GJD54721.1"/>
    <property type="molecule type" value="Genomic_DNA"/>
</dbReference>
<evidence type="ECO:0000259" key="1">
    <source>
        <dbReference type="Pfam" id="PF00534"/>
    </source>
</evidence>
<dbReference type="PANTHER" id="PTHR45947">
    <property type="entry name" value="SULFOQUINOVOSYL TRANSFERASE SQD2"/>
    <property type="match status" value="1"/>
</dbReference>
<evidence type="ECO:0000313" key="3">
    <source>
        <dbReference type="EMBL" id="GJD54721.1"/>
    </source>
</evidence>
<feature type="domain" description="Glycosyltransferase subfamily 4-like N-terminal" evidence="2">
    <location>
        <begin position="14"/>
        <end position="187"/>
    </location>
</feature>
<dbReference type="InterPro" id="IPR028098">
    <property type="entry name" value="Glyco_trans_4-like_N"/>
</dbReference>
<keyword evidence="4" id="KW-0808">Transferase</keyword>
<dbReference type="OrthoDB" id="9801573at2"/>
<organism evidence="4 5">
    <name type="scientific">Methylobacterium dankookense</name>
    <dbReference type="NCBI Taxonomy" id="560405"/>
    <lineage>
        <taxon>Bacteria</taxon>
        <taxon>Pseudomonadati</taxon>
        <taxon>Pseudomonadota</taxon>
        <taxon>Alphaproteobacteria</taxon>
        <taxon>Hyphomicrobiales</taxon>
        <taxon>Methylobacteriaceae</taxon>
        <taxon>Methylobacterium</taxon>
    </lineage>
</organism>
<dbReference type="InterPro" id="IPR050194">
    <property type="entry name" value="Glycosyltransferase_grp1"/>
</dbReference>
<proteinExistence type="predicted"/>
<name>A0A564FWN8_9HYPH</name>
<evidence type="ECO:0000313" key="5">
    <source>
        <dbReference type="Proteomes" id="UP000401717"/>
    </source>
</evidence>
<dbReference type="EC" id="2.4.1.57" evidence="4"/>
<evidence type="ECO:0000313" key="4">
    <source>
        <dbReference type="EMBL" id="VUF12589.1"/>
    </source>
</evidence>
<accession>A0A564FWN8</accession>
<dbReference type="Proteomes" id="UP000401717">
    <property type="component" value="Unassembled WGS sequence"/>
</dbReference>
<keyword evidence="6" id="KW-1185">Reference proteome</keyword>
<dbReference type="GO" id="GO:0016757">
    <property type="term" value="F:glycosyltransferase activity"/>
    <property type="evidence" value="ECO:0007669"/>
    <property type="project" value="UniProtKB-KW"/>
</dbReference>
<dbReference type="PANTHER" id="PTHR45947:SF3">
    <property type="entry name" value="SULFOQUINOVOSYL TRANSFERASE SQD2"/>
    <property type="match status" value="1"/>
</dbReference>
<keyword evidence="4" id="KW-0328">Glycosyltransferase</keyword>
<reference evidence="3" key="3">
    <citation type="submission" date="2021-08" db="EMBL/GenBank/DDBJ databases">
        <authorList>
            <person name="Tani A."/>
            <person name="Ola A."/>
            <person name="Ogura Y."/>
            <person name="Katsura K."/>
            <person name="Hayashi T."/>
        </authorList>
    </citation>
    <scope>NUCLEOTIDE SEQUENCE</scope>
    <source>
        <strain evidence="3">DSM 22415</strain>
    </source>
</reference>
<evidence type="ECO:0000313" key="6">
    <source>
        <dbReference type="Proteomes" id="UP001055303"/>
    </source>
</evidence>
<dbReference type="Pfam" id="PF00534">
    <property type="entry name" value="Glycos_transf_1"/>
    <property type="match status" value="1"/>
</dbReference>
<feature type="domain" description="Glycosyl transferase family 1" evidence="1">
    <location>
        <begin position="200"/>
        <end position="330"/>
    </location>
</feature>